<gene>
    <name evidence="1" type="ORF">L2E82_15508</name>
</gene>
<name>A0ACB9F2B4_CICIN</name>
<sequence length="101" mass="11430">MEEIISLCQNHDNKENIPPFFSISTTTDSKLSAKMTLKKKNKKYRKPLNDITNLIVDSSVQSPATSFSSPRLQSRSVCRRTAGNRPSADETCCKSLRFSFR</sequence>
<dbReference type="Proteomes" id="UP001055811">
    <property type="component" value="Linkage Group LG03"/>
</dbReference>
<evidence type="ECO:0000313" key="1">
    <source>
        <dbReference type="EMBL" id="KAI3765473.1"/>
    </source>
</evidence>
<comment type="caution">
    <text evidence="1">The sequence shown here is derived from an EMBL/GenBank/DDBJ whole genome shotgun (WGS) entry which is preliminary data.</text>
</comment>
<dbReference type="EMBL" id="CM042011">
    <property type="protein sequence ID" value="KAI3765473.1"/>
    <property type="molecule type" value="Genomic_DNA"/>
</dbReference>
<protein>
    <submittedName>
        <fullName evidence="1">Uncharacterized protein</fullName>
    </submittedName>
</protein>
<evidence type="ECO:0000313" key="2">
    <source>
        <dbReference type="Proteomes" id="UP001055811"/>
    </source>
</evidence>
<organism evidence="1 2">
    <name type="scientific">Cichorium intybus</name>
    <name type="common">Chicory</name>
    <dbReference type="NCBI Taxonomy" id="13427"/>
    <lineage>
        <taxon>Eukaryota</taxon>
        <taxon>Viridiplantae</taxon>
        <taxon>Streptophyta</taxon>
        <taxon>Embryophyta</taxon>
        <taxon>Tracheophyta</taxon>
        <taxon>Spermatophyta</taxon>
        <taxon>Magnoliopsida</taxon>
        <taxon>eudicotyledons</taxon>
        <taxon>Gunneridae</taxon>
        <taxon>Pentapetalae</taxon>
        <taxon>asterids</taxon>
        <taxon>campanulids</taxon>
        <taxon>Asterales</taxon>
        <taxon>Asteraceae</taxon>
        <taxon>Cichorioideae</taxon>
        <taxon>Cichorieae</taxon>
        <taxon>Cichoriinae</taxon>
        <taxon>Cichorium</taxon>
    </lineage>
</organism>
<accession>A0ACB9F2B4</accession>
<proteinExistence type="predicted"/>
<reference evidence="2" key="1">
    <citation type="journal article" date="2022" name="Mol. Ecol. Resour.">
        <title>The genomes of chicory, endive, great burdock and yacon provide insights into Asteraceae palaeo-polyploidization history and plant inulin production.</title>
        <authorList>
            <person name="Fan W."/>
            <person name="Wang S."/>
            <person name="Wang H."/>
            <person name="Wang A."/>
            <person name="Jiang F."/>
            <person name="Liu H."/>
            <person name="Zhao H."/>
            <person name="Xu D."/>
            <person name="Zhang Y."/>
        </authorList>
    </citation>
    <scope>NUCLEOTIDE SEQUENCE [LARGE SCALE GENOMIC DNA]</scope>
    <source>
        <strain evidence="2">cv. Punajuju</strain>
    </source>
</reference>
<keyword evidence="2" id="KW-1185">Reference proteome</keyword>
<reference evidence="1 2" key="2">
    <citation type="journal article" date="2022" name="Mol. Ecol. Resour.">
        <title>The genomes of chicory, endive, great burdock and yacon provide insights into Asteraceae paleo-polyploidization history and plant inulin production.</title>
        <authorList>
            <person name="Fan W."/>
            <person name="Wang S."/>
            <person name="Wang H."/>
            <person name="Wang A."/>
            <person name="Jiang F."/>
            <person name="Liu H."/>
            <person name="Zhao H."/>
            <person name="Xu D."/>
            <person name="Zhang Y."/>
        </authorList>
    </citation>
    <scope>NUCLEOTIDE SEQUENCE [LARGE SCALE GENOMIC DNA]</scope>
    <source>
        <strain evidence="2">cv. Punajuju</strain>
        <tissue evidence="1">Leaves</tissue>
    </source>
</reference>